<gene>
    <name evidence="1" type="ORF">OVA965_LOCUS21535</name>
    <name evidence="2" type="ORF">TMI583_LOCUS22205</name>
</gene>
<dbReference type="SUPFAM" id="SSF52047">
    <property type="entry name" value="RNI-like"/>
    <property type="match status" value="1"/>
</dbReference>
<organism evidence="2 3">
    <name type="scientific">Didymodactylos carnosus</name>
    <dbReference type="NCBI Taxonomy" id="1234261"/>
    <lineage>
        <taxon>Eukaryota</taxon>
        <taxon>Metazoa</taxon>
        <taxon>Spiralia</taxon>
        <taxon>Gnathifera</taxon>
        <taxon>Rotifera</taxon>
        <taxon>Eurotatoria</taxon>
        <taxon>Bdelloidea</taxon>
        <taxon>Philodinida</taxon>
        <taxon>Philodinidae</taxon>
        <taxon>Didymodactylos</taxon>
    </lineage>
</organism>
<dbReference type="Gene3D" id="3.80.10.10">
    <property type="entry name" value="Ribonuclease Inhibitor"/>
    <property type="match status" value="1"/>
</dbReference>
<comment type="caution">
    <text evidence="2">The sequence shown here is derived from an EMBL/GenBank/DDBJ whole genome shotgun (WGS) entry which is preliminary data.</text>
</comment>
<evidence type="ECO:0000313" key="1">
    <source>
        <dbReference type="EMBL" id="CAF1149560.1"/>
    </source>
</evidence>
<reference evidence="2" key="1">
    <citation type="submission" date="2021-02" db="EMBL/GenBank/DDBJ databases">
        <authorList>
            <person name="Nowell W R."/>
        </authorList>
    </citation>
    <scope>NUCLEOTIDE SEQUENCE</scope>
</reference>
<dbReference type="AlphaFoldDB" id="A0A8S2MIG0"/>
<accession>A0A8S2MIG0</accession>
<name>A0A8S2MIG0_9BILA</name>
<evidence type="ECO:0000313" key="3">
    <source>
        <dbReference type="Proteomes" id="UP000682733"/>
    </source>
</evidence>
<protein>
    <submittedName>
        <fullName evidence="2">Uncharacterized protein</fullName>
    </submittedName>
</protein>
<dbReference type="EMBL" id="CAJNOK010011832">
    <property type="protein sequence ID" value="CAF1149560.1"/>
    <property type="molecule type" value="Genomic_DNA"/>
</dbReference>
<dbReference type="Proteomes" id="UP000677228">
    <property type="component" value="Unassembled WGS sequence"/>
</dbReference>
<dbReference type="EMBL" id="CAJOBA010030427">
    <property type="protein sequence ID" value="CAF3954695.1"/>
    <property type="molecule type" value="Genomic_DNA"/>
</dbReference>
<dbReference type="Proteomes" id="UP000682733">
    <property type="component" value="Unassembled WGS sequence"/>
</dbReference>
<proteinExistence type="predicted"/>
<evidence type="ECO:0000313" key="2">
    <source>
        <dbReference type="EMBL" id="CAF3954695.1"/>
    </source>
</evidence>
<feature type="non-terminal residue" evidence="2">
    <location>
        <position position="1"/>
    </location>
</feature>
<dbReference type="InterPro" id="IPR032675">
    <property type="entry name" value="LRR_dom_sf"/>
</dbReference>
<sequence>KYLRIIVKKEKEELKIAKQLLQVQGKTLEKIIVDSPPYSNDQPDGRFHDETDLIHDLTDELITPNLRELILNARLPIVSIWDEKSRQIIRKVAIDVGPQSQKHLKVRIWWCCGRKYKQYSLEQLYINDNIINKVISKLPKLLSIDLEGHLEFSDTCLEMLNNNKNLKNIILKHDGIAGHKINDESYTQPIIHFSENALIEFAKSHPLLEQLEINIGQSMVPITEFLTKFIQHCPKLKILKLYVVEKDVSLLVDDKFKTSCPQLETFYVEKSKE</sequence>